<dbReference type="Proteomes" id="UP000815325">
    <property type="component" value="Unassembled WGS sequence"/>
</dbReference>
<evidence type="ECO:0000256" key="2">
    <source>
        <dbReference type="ARBA" id="ARBA00012483"/>
    </source>
</evidence>
<comment type="catalytic activity">
    <reaction evidence="1">
        <text>S-ubiquitinyl-[E2 ubiquitin-conjugating enzyme]-L-cysteine + [acceptor protein]-L-lysine = [E2 ubiquitin-conjugating enzyme]-L-cysteine + N(6)-ubiquitinyl-[acceptor protein]-L-lysine.</text>
        <dbReference type="EC" id="2.3.2.27"/>
    </reaction>
</comment>
<feature type="domain" description="U-box" evidence="6">
    <location>
        <begin position="124"/>
        <end position="198"/>
    </location>
</feature>
<protein>
    <recommendedName>
        <fullName evidence="2">RING-type E3 ubiquitin transferase</fullName>
        <ecNumber evidence="2">2.3.2.27</ecNumber>
    </recommendedName>
</protein>
<evidence type="ECO:0000256" key="1">
    <source>
        <dbReference type="ARBA" id="ARBA00000900"/>
    </source>
</evidence>
<sequence>MTCRLQAIGFGNYLLGSALRLRGVDLLPTAARHLRRALEAARQKGDAIKDEIWAELAACNYEQWQQEAMLRSAKTAQLREQLNKWLSAESGGHPQGRPSSSFSKSPKAWEELFAAAEQGDTPREVPGAFQCPLTMSIFREPVITPAGNSYERTALLQHLAHNGPCDPISKTRVTSDQLIVNVGLRAAVAAYLEEHPWAWDECR</sequence>
<evidence type="ECO:0000313" key="8">
    <source>
        <dbReference type="Proteomes" id="UP000815325"/>
    </source>
</evidence>
<proteinExistence type="predicted"/>
<gene>
    <name evidence="7" type="ORF">DUNSADRAFT_1531</name>
</gene>
<keyword evidence="5" id="KW-0833">Ubl conjugation pathway</keyword>
<dbReference type="SUPFAM" id="SSF57850">
    <property type="entry name" value="RING/U-box"/>
    <property type="match status" value="1"/>
</dbReference>
<comment type="caution">
    <text evidence="7">The sequence shown here is derived from an EMBL/GenBank/DDBJ whole genome shotgun (WGS) entry which is preliminary data.</text>
</comment>
<reference evidence="7" key="1">
    <citation type="submission" date="2017-08" db="EMBL/GenBank/DDBJ databases">
        <authorList>
            <person name="Polle J.E."/>
            <person name="Barry K."/>
            <person name="Cushman J."/>
            <person name="Schmutz J."/>
            <person name="Tran D."/>
            <person name="Hathwaick L.T."/>
            <person name="Yim W.C."/>
            <person name="Jenkins J."/>
            <person name="Mckie-Krisberg Z.M."/>
            <person name="Prochnik S."/>
            <person name="Lindquist E."/>
            <person name="Dockter R.B."/>
            <person name="Adam C."/>
            <person name="Molina H."/>
            <person name="Bunkerborg J."/>
            <person name="Jin E."/>
            <person name="Buchheim M."/>
            <person name="Magnuson J."/>
        </authorList>
    </citation>
    <scope>NUCLEOTIDE SEQUENCE</scope>
    <source>
        <strain evidence="7">CCAP 19/18</strain>
    </source>
</reference>
<evidence type="ECO:0000256" key="3">
    <source>
        <dbReference type="ARBA" id="ARBA00022679"/>
    </source>
</evidence>
<organism evidence="7 8">
    <name type="scientific">Dunaliella salina</name>
    <name type="common">Green alga</name>
    <name type="synonym">Protococcus salinus</name>
    <dbReference type="NCBI Taxonomy" id="3046"/>
    <lineage>
        <taxon>Eukaryota</taxon>
        <taxon>Viridiplantae</taxon>
        <taxon>Chlorophyta</taxon>
        <taxon>core chlorophytes</taxon>
        <taxon>Chlorophyceae</taxon>
        <taxon>CS clade</taxon>
        <taxon>Chlamydomonadales</taxon>
        <taxon>Dunaliellaceae</taxon>
        <taxon>Dunaliella</taxon>
    </lineage>
</organism>
<keyword evidence="3" id="KW-0808">Transferase</keyword>
<dbReference type="InterPro" id="IPR003613">
    <property type="entry name" value="Ubox_domain"/>
</dbReference>
<dbReference type="SMART" id="SM00504">
    <property type="entry name" value="Ubox"/>
    <property type="match status" value="1"/>
</dbReference>
<keyword evidence="8" id="KW-1185">Reference proteome</keyword>
<dbReference type="PANTHER" id="PTHR46803:SF2">
    <property type="entry name" value="E3 UBIQUITIN-PROTEIN LIGASE CHIP"/>
    <property type="match status" value="1"/>
</dbReference>
<dbReference type="EMBL" id="MU069554">
    <property type="protein sequence ID" value="KAF5839133.1"/>
    <property type="molecule type" value="Genomic_DNA"/>
</dbReference>
<evidence type="ECO:0000259" key="6">
    <source>
        <dbReference type="PROSITE" id="PS51698"/>
    </source>
</evidence>
<keyword evidence="4" id="KW-0677">Repeat</keyword>
<dbReference type="Pfam" id="PF04564">
    <property type="entry name" value="U-box"/>
    <property type="match status" value="1"/>
</dbReference>
<dbReference type="InterPro" id="IPR013083">
    <property type="entry name" value="Znf_RING/FYVE/PHD"/>
</dbReference>
<evidence type="ECO:0000256" key="5">
    <source>
        <dbReference type="ARBA" id="ARBA00022786"/>
    </source>
</evidence>
<name>A0ABQ7GWZ0_DUNSA</name>
<dbReference type="EC" id="2.3.2.27" evidence="2"/>
<evidence type="ECO:0000313" key="7">
    <source>
        <dbReference type="EMBL" id="KAF5839133.1"/>
    </source>
</evidence>
<dbReference type="PANTHER" id="PTHR46803">
    <property type="entry name" value="E3 UBIQUITIN-PROTEIN LIGASE CHIP"/>
    <property type="match status" value="1"/>
</dbReference>
<accession>A0ABQ7GWZ0</accession>
<dbReference type="Gene3D" id="3.30.40.10">
    <property type="entry name" value="Zinc/RING finger domain, C3HC4 (zinc finger)"/>
    <property type="match status" value="1"/>
</dbReference>
<evidence type="ECO:0000256" key="4">
    <source>
        <dbReference type="ARBA" id="ARBA00022737"/>
    </source>
</evidence>
<dbReference type="PROSITE" id="PS51698">
    <property type="entry name" value="U_BOX"/>
    <property type="match status" value="1"/>
</dbReference>